<feature type="transmembrane region" description="Helical" evidence="1">
    <location>
        <begin position="41"/>
        <end position="59"/>
    </location>
</feature>
<gene>
    <name evidence="2" type="ORF">UY19_C0018G0003</name>
</gene>
<dbReference type="AlphaFoldDB" id="A0A0G1WFS0"/>
<evidence type="ECO:0000313" key="3">
    <source>
        <dbReference type="Proteomes" id="UP000033882"/>
    </source>
</evidence>
<name>A0A0G1WFS0_9BACT</name>
<evidence type="ECO:0000313" key="2">
    <source>
        <dbReference type="EMBL" id="KKU89158.1"/>
    </source>
</evidence>
<protein>
    <submittedName>
        <fullName evidence="2">Uncharacterized protein</fullName>
    </submittedName>
</protein>
<keyword evidence="1" id="KW-1133">Transmembrane helix</keyword>
<keyword evidence="1" id="KW-0472">Membrane</keyword>
<dbReference type="EMBL" id="LCPB01000018">
    <property type="protein sequence ID" value="KKU89158.1"/>
    <property type="molecule type" value="Genomic_DNA"/>
</dbReference>
<comment type="caution">
    <text evidence="2">The sequence shown here is derived from an EMBL/GenBank/DDBJ whole genome shotgun (WGS) entry which is preliminary data.</text>
</comment>
<keyword evidence="1" id="KW-0812">Transmembrane</keyword>
<accession>A0A0G1WFS0</accession>
<feature type="transmembrane region" description="Helical" evidence="1">
    <location>
        <begin position="17"/>
        <end position="35"/>
    </location>
</feature>
<sequence>MIEIYADEFLSMKRKRLYTSFIGIPLALGLEILGVVIKSDLLMIGGPVVIVVAMAHALFHAKALSRSTYCPGDVFEVSGDTVCCYHKTPFFYDKKSVGGSRLIPVRPQLLASITMHFPVDGKIISYTLLCEAVINDTQRFYDAFLKVREKESPQPHSVMAACIATFLQQSRPRIIELYGRGGVGVYVFEETWADASHYLGGEFARYGIIPYHVVPQCEVSFLLIK</sequence>
<evidence type="ECO:0000256" key="1">
    <source>
        <dbReference type="SAM" id="Phobius"/>
    </source>
</evidence>
<organism evidence="2 3">
    <name type="scientific">Candidatus Wolfebacteria bacterium GW2011_GWA2_47_9b</name>
    <dbReference type="NCBI Taxonomy" id="1619005"/>
    <lineage>
        <taxon>Bacteria</taxon>
        <taxon>Candidatus Wolfeibacteriota</taxon>
    </lineage>
</organism>
<proteinExistence type="predicted"/>
<dbReference type="Proteomes" id="UP000033882">
    <property type="component" value="Unassembled WGS sequence"/>
</dbReference>
<reference evidence="2 3" key="1">
    <citation type="journal article" date="2015" name="Nature">
        <title>rRNA introns, odd ribosomes, and small enigmatic genomes across a large radiation of phyla.</title>
        <authorList>
            <person name="Brown C.T."/>
            <person name="Hug L.A."/>
            <person name="Thomas B.C."/>
            <person name="Sharon I."/>
            <person name="Castelle C.J."/>
            <person name="Singh A."/>
            <person name="Wilkins M.J."/>
            <person name="Williams K.H."/>
            <person name="Banfield J.F."/>
        </authorList>
    </citation>
    <scope>NUCLEOTIDE SEQUENCE [LARGE SCALE GENOMIC DNA]</scope>
</reference>